<evidence type="ECO:0000259" key="1">
    <source>
        <dbReference type="Pfam" id="PF00724"/>
    </source>
</evidence>
<dbReference type="InterPro" id="IPR013785">
    <property type="entry name" value="Aldolase_TIM"/>
</dbReference>
<name>A0A9Q5I3U0_SANBA</name>
<dbReference type="GO" id="GO:0010181">
    <property type="term" value="F:FMN binding"/>
    <property type="evidence" value="ECO:0007669"/>
    <property type="project" value="InterPro"/>
</dbReference>
<dbReference type="Pfam" id="PF00724">
    <property type="entry name" value="Oxidored_FMN"/>
    <property type="match status" value="2"/>
</dbReference>
<dbReference type="SUPFAM" id="SSF51395">
    <property type="entry name" value="FMN-linked oxidoreductases"/>
    <property type="match status" value="2"/>
</dbReference>
<reference evidence="2" key="1">
    <citation type="submission" date="2016-06" db="EMBL/GenBank/DDBJ databases">
        <title>Draft Genome sequence of the fungus Inonotus baumii.</title>
        <authorList>
            <person name="Zhu H."/>
            <person name="Lin W."/>
        </authorList>
    </citation>
    <scope>NUCLEOTIDE SEQUENCE</scope>
    <source>
        <strain evidence="2">821</strain>
    </source>
</reference>
<sequence>MSETATKKLFQPIRVGNVQLSHRIVLAPLTRTRADDAHVPTPTMVEYYAQRASVPGTLLLAEGTFIAAKAGGLNNAPGIWSDAQIEGWKKVADAVHAQGSYIYMQLYANGRAPDPHVLFSPDSPIHAQGSYIYMQLYANGRAPDPHVLFSPDSPSNPGGPYPFVAPSPIPLSTSDQSIVPRELTHEEILEYIELFGQAAYNAVYRAGFDGVEIHCAHGYLIEQFIDDRANRRTDQWGGSIDNRIRFPLEVIKKVVSVVGEERTGFRLSPFSTFQDMRMDHPYPTFAALTARVREAYPRLAYLHVVEPRIAGAVDRVALEGESNNFLRSIWKAPDSLKNGSVYLSAGGYNPETAIEHAGKGDELVVFGRYFISNPDLPARIKKGIPLTPYVRSKFYTGAHEGYTDYPFADPETEARYNSIRKY</sequence>
<accession>A0A9Q5I3U0</accession>
<dbReference type="GO" id="GO:0003959">
    <property type="term" value="F:NADPH dehydrogenase activity"/>
    <property type="evidence" value="ECO:0007669"/>
    <property type="project" value="TreeGrafter"/>
</dbReference>
<keyword evidence="3" id="KW-1185">Reference proteome</keyword>
<dbReference type="Proteomes" id="UP000757232">
    <property type="component" value="Unassembled WGS sequence"/>
</dbReference>
<feature type="domain" description="NADH:flavin oxidoreductase/NADH oxidase N-terminal" evidence="1">
    <location>
        <begin position="125"/>
        <end position="386"/>
    </location>
</feature>
<evidence type="ECO:0000313" key="3">
    <source>
        <dbReference type="Proteomes" id="UP000757232"/>
    </source>
</evidence>
<dbReference type="Gene3D" id="3.20.20.70">
    <property type="entry name" value="Aldolase class I"/>
    <property type="match status" value="2"/>
</dbReference>
<dbReference type="InterPro" id="IPR045247">
    <property type="entry name" value="Oye-like"/>
</dbReference>
<dbReference type="PANTHER" id="PTHR22893:SF91">
    <property type="entry name" value="NADPH DEHYDROGENASE 2-RELATED"/>
    <property type="match status" value="1"/>
</dbReference>
<feature type="domain" description="NADH:flavin oxidoreductase/NADH oxidase N-terminal" evidence="1">
    <location>
        <begin position="8"/>
        <end position="112"/>
    </location>
</feature>
<dbReference type="OrthoDB" id="276546at2759"/>
<dbReference type="EMBL" id="LNZH02000099">
    <property type="protein sequence ID" value="OCB91223.1"/>
    <property type="molecule type" value="Genomic_DNA"/>
</dbReference>
<dbReference type="InterPro" id="IPR001155">
    <property type="entry name" value="OxRdtase_FMN_N"/>
</dbReference>
<dbReference type="AlphaFoldDB" id="A0A9Q5I3U0"/>
<protein>
    <submittedName>
        <fullName evidence="2">NADH:flavin oxidoreductase/NADH oxidase</fullName>
    </submittedName>
</protein>
<dbReference type="PANTHER" id="PTHR22893">
    <property type="entry name" value="NADH OXIDOREDUCTASE-RELATED"/>
    <property type="match status" value="1"/>
</dbReference>
<evidence type="ECO:0000313" key="2">
    <source>
        <dbReference type="EMBL" id="OCB91223.1"/>
    </source>
</evidence>
<comment type="caution">
    <text evidence="2">The sequence shown here is derived from an EMBL/GenBank/DDBJ whole genome shotgun (WGS) entry which is preliminary data.</text>
</comment>
<gene>
    <name evidence="2" type="ORF">A7U60_g1510</name>
</gene>
<organism evidence="2 3">
    <name type="scientific">Sanghuangporus baumii</name>
    <name type="common">Phellinus baumii</name>
    <dbReference type="NCBI Taxonomy" id="108892"/>
    <lineage>
        <taxon>Eukaryota</taxon>
        <taxon>Fungi</taxon>
        <taxon>Dikarya</taxon>
        <taxon>Basidiomycota</taxon>
        <taxon>Agaricomycotina</taxon>
        <taxon>Agaricomycetes</taxon>
        <taxon>Hymenochaetales</taxon>
        <taxon>Hymenochaetaceae</taxon>
        <taxon>Sanghuangporus</taxon>
    </lineage>
</organism>
<proteinExistence type="predicted"/>
<dbReference type="CDD" id="cd02933">
    <property type="entry name" value="OYE_like_FMN"/>
    <property type="match status" value="1"/>
</dbReference>